<dbReference type="PANTHER" id="PTHR43808:SF3">
    <property type="entry name" value="ACETYLORNITHINE DEACETYLASE"/>
    <property type="match status" value="1"/>
</dbReference>
<evidence type="ECO:0000256" key="13">
    <source>
        <dbReference type="ARBA" id="ARBA00023285"/>
    </source>
</evidence>
<evidence type="ECO:0000256" key="14">
    <source>
        <dbReference type="ARBA" id="ARBA00050532"/>
    </source>
</evidence>
<evidence type="ECO:0000256" key="8">
    <source>
        <dbReference type="ARBA" id="ARBA00022571"/>
    </source>
</evidence>
<evidence type="ECO:0000259" key="16">
    <source>
        <dbReference type="Pfam" id="PF07687"/>
    </source>
</evidence>
<evidence type="ECO:0000256" key="4">
    <source>
        <dbReference type="ARBA" id="ARBA00005691"/>
    </source>
</evidence>
<evidence type="ECO:0000256" key="7">
    <source>
        <dbReference type="ARBA" id="ARBA00014177"/>
    </source>
</evidence>
<dbReference type="GO" id="GO:0046872">
    <property type="term" value="F:metal ion binding"/>
    <property type="evidence" value="ECO:0007669"/>
    <property type="project" value="UniProtKB-KW"/>
</dbReference>
<keyword evidence="9" id="KW-0028">Amino-acid biosynthesis</keyword>
<comment type="cofactor">
    <cofactor evidence="1">
        <name>Co(2+)</name>
        <dbReference type="ChEBI" id="CHEBI:48828"/>
    </cofactor>
</comment>
<dbReference type="FunFam" id="3.40.630.10:FF:000119">
    <property type="entry name" value="Acetylornithine deacetylase, putative"/>
    <property type="match status" value="1"/>
</dbReference>
<comment type="subunit">
    <text evidence="5">Homodimer.</text>
</comment>
<accession>A0A6P8EQS0</accession>
<dbReference type="GO" id="GO:0008777">
    <property type="term" value="F:acetylornithine deacetylase activity"/>
    <property type="evidence" value="ECO:0007669"/>
    <property type="project" value="UniProtKB-EC"/>
</dbReference>
<dbReference type="OrthoDB" id="7832001at2759"/>
<dbReference type="Pfam" id="PF07687">
    <property type="entry name" value="M20_dimer"/>
    <property type="match status" value="1"/>
</dbReference>
<feature type="domain" description="Peptidase M20 dimerisation" evidence="16">
    <location>
        <begin position="204"/>
        <end position="318"/>
    </location>
</feature>
<keyword evidence="11" id="KW-0378">Hydrolase</keyword>
<reference evidence="17" key="1">
    <citation type="journal article" date="2020" name="Plant Biotechnol. J.">
        <title>The pomegranate (Punica granatum L.) draft genome dissects genetic divergence between soft- and hard-seeded cultivars.</title>
        <authorList>
            <person name="Luo X."/>
            <person name="Li H."/>
            <person name="Wu Z."/>
            <person name="Yao W."/>
            <person name="Zhao P."/>
            <person name="Cao D."/>
            <person name="Yu H."/>
            <person name="Li K."/>
            <person name="Poudel K."/>
            <person name="Zhao D."/>
            <person name="Zhang F."/>
            <person name="Xia X."/>
            <person name="Chen L."/>
            <person name="Wang Q."/>
            <person name="Jing D."/>
            <person name="Cao S."/>
        </authorList>
    </citation>
    <scope>NUCLEOTIDE SEQUENCE [LARGE SCALE GENOMIC DNA]</scope>
    <source>
        <strain evidence="17">cv. Tunisia</strain>
    </source>
</reference>
<dbReference type="EC" id="3.5.1.16" evidence="6"/>
<evidence type="ECO:0000256" key="5">
    <source>
        <dbReference type="ARBA" id="ARBA00011738"/>
    </source>
</evidence>
<keyword evidence="17" id="KW-1185">Reference proteome</keyword>
<dbReference type="GeneID" id="116215716"/>
<dbReference type="Gene3D" id="3.30.70.360">
    <property type="match status" value="1"/>
</dbReference>
<evidence type="ECO:0000256" key="10">
    <source>
        <dbReference type="ARBA" id="ARBA00022723"/>
    </source>
</evidence>
<evidence type="ECO:0000256" key="11">
    <source>
        <dbReference type="ARBA" id="ARBA00022801"/>
    </source>
</evidence>
<name>A0A6P8EQS0_PUNGR</name>
<evidence type="ECO:0000313" key="18">
    <source>
        <dbReference type="RefSeq" id="XP_031407411.1"/>
    </source>
</evidence>
<evidence type="ECO:0000256" key="3">
    <source>
        <dbReference type="ARBA" id="ARBA00004867"/>
    </source>
</evidence>
<organism evidence="17 18">
    <name type="scientific">Punica granatum</name>
    <name type="common">Pomegranate</name>
    <dbReference type="NCBI Taxonomy" id="22663"/>
    <lineage>
        <taxon>Eukaryota</taxon>
        <taxon>Viridiplantae</taxon>
        <taxon>Streptophyta</taxon>
        <taxon>Embryophyta</taxon>
        <taxon>Tracheophyta</taxon>
        <taxon>Spermatophyta</taxon>
        <taxon>Magnoliopsida</taxon>
        <taxon>eudicotyledons</taxon>
        <taxon>Gunneridae</taxon>
        <taxon>Pentapetalae</taxon>
        <taxon>rosids</taxon>
        <taxon>malvids</taxon>
        <taxon>Myrtales</taxon>
        <taxon>Lythraceae</taxon>
        <taxon>Punica</taxon>
    </lineage>
</organism>
<dbReference type="InterPro" id="IPR002933">
    <property type="entry name" value="Peptidase_M20"/>
</dbReference>
<keyword evidence="13" id="KW-0170">Cobalt</keyword>
<evidence type="ECO:0000256" key="1">
    <source>
        <dbReference type="ARBA" id="ARBA00001941"/>
    </source>
</evidence>
<dbReference type="SUPFAM" id="SSF55031">
    <property type="entry name" value="Bacterial exopeptidase dimerisation domain"/>
    <property type="match status" value="1"/>
</dbReference>
<evidence type="ECO:0000256" key="6">
    <source>
        <dbReference type="ARBA" id="ARBA00011916"/>
    </source>
</evidence>
<evidence type="ECO:0000256" key="12">
    <source>
        <dbReference type="ARBA" id="ARBA00022833"/>
    </source>
</evidence>
<sequence>MASSNVKDTLGELDKQSFTALLSKLIGESKFVQNNPPDLIPEEDRIAKHVLDSLLPFSTTTGGGPLVLRHVSFFENRGNVIVEYPGSVPGKILSFVGMHMDVVTADPSDWDFDPFSMSIDGDKLRGRGTTDCLGHVALVTELMKRLGETKPKLKSTVVAVFIANEENSAITGVGVDALVNEGMLSELKKGPLFWIDTADKQPCIGTGGMIPWRLRVTGKLFHSGLPHKAINPLELAMEALKEIQSRFYRDFPPHSKEKIYGFATPSTMKPTQWSYPGGGINQVPAECTVCGDVRLTPFYDVKDVIKKLYEYVDDINKNIEKLDTRGPVSKYVLPEENLRGRLRITFDEANSGIACNLDSRGYHVLCKATEEAVGHVKPYSITGSLPLIRELQDEGFDVQTAGYGLMATYHAKNEYCLLSDMCQGYKVFVNIIAQLED</sequence>
<dbReference type="Pfam" id="PF01546">
    <property type="entry name" value="Peptidase_M20"/>
    <property type="match status" value="1"/>
</dbReference>
<dbReference type="GO" id="GO:0006526">
    <property type="term" value="P:L-arginine biosynthetic process"/>
    <property type="evidence" value="ECO:0007669"/>
    <property type="project" value="UniProtKB-KW"/>
</dbReference>
<keyword evidence="8" id="KW-0055">Arginine biosynthesis</keyword>
<comment type="similarity">
    <text evidence="4">Belongs to the peptidase M20A family. ArgE subfamily.</text>
</comment>
<evidence type="ECO:0000256" key="9">
    <source>
        <dbReference type="ARBA" id="ARBA00022605"/>
    </source>
</evidence>
<dbReference type="RefSeq" id="XP_031407411.1">
    <property type="nucleotide sequence ID" value="XM_031551551.1"/>
</dbReference>
<dbReference type="PANTHER" id="PTHR43808">
    <property type="entry name" value="ACETYLORNITHINE DEACETYLASE"/>
    <property type="match status" value="1"/>
</dbReference>
<evidence type="ECO:0000256" key="15">
    <source>
        <dbReference type="ARBA" id="ARBA00081906"/>
    </source>
</evidence>
<dbReference type="AlphaFoldDB" id="A0A6P8EQS0"/>
<dbReference type="InterPro" id="IPR050072">
    <property type="entry name" value="Peptidase_M20A"/>
</dbReference>
<dbReference type="InterPro" id="IPR036264">
    <property type="entry name" value="Bact_exopeptidase_dim_dom"/>
</dbReference>
<dbReference type="InterPro" id="IPR011650">
    <property type="entry name" value="Peptidase_M20_dimer"/>
</dbReference>
<evidence type="ECO:0000256" key="2">
    <source>
        <dbReference type="ARBA" id="ARBA00001947"/>
    </source>
</evidence>
<protein>
    <recommendedName>
        <fullName evidence="7">Acetylornithine deacetylase</fullName>
        <ecNumber evidence="6">3.5.1.16</ecNumber>
    </recommendedName>
    <alternativeName>
        <fullName evidence="15">N-acetylornithinase</fullName>
    </alternativeName>
</protein>
<dbReference type="CDD" id="cd08012">
    <property type="entry name" value="M20_ArgE-related"/>
    <property type="match status" value="1"/>
</dbReference>
<evidence type="ECO:0000313" key="17">
    <source>
        <dbReference type="Proteomes" id="UP000515151"/>
    </source>
</evidence>
<reference evidence="18" key="2">
    <citation type="submission" date="2025-08" db="UniProtKB">
        <authorList>
            <consortium name="RefSeq"/>
        </authorList>
    </citation>
    <scope>IDENTIFICATION</scope>
    <source>
        <tissue evidence="18">Leaf</tissue>
    </source>
</reference>
<dbReference type="Proteomes" id="UP000515151">
    <property type="component" value="Chromosome 1"/>
</dbReference>
<gene>
    <name evidence="18" type="primary">LOC116215716</name>
</gene>
<keyword evidence="12" id="KW-0862">Zinc</keyword>
<dbReference type="SUPFAM" id="SSF53187">
    <property type="entry name" value="Zn-dependent exopeptidases"/>
    <property type="match status" value="1"/>
</dbReference>
<comment type="cofactor">
    <cofactor evidence="2">
        <name>Zn(2+)</name>
        <dbReference type="ChEBI" id="CHEBI:29105"/>
    </cofactor>
</comment>
<keyword evidence="10" id="KW-0479">Metal-binding</keyword>
<comment type="catalytic activity">
    <reaction evidence="14">
        <text>N(2)-acetyl-L-ornithine + H2O = L-ornithine + acetate</text>
        <dbReference type="Rhea" id="RHEA:15941"/>
        <dbReference type="ChEBI" id="CHEBI:15377"/>
        <dbReference type="ChEBI" id="CHEBI:30089"/>
        <dbReference type="ChEBI" id="CHEBI:46911"/>
        <dbReference type="ChEBI" id="CHEBI:57805"/>
        <dbReference type="EC" id="3.5.1.16"/>
    </reaction>
</comment>
<comment type="pathway">
    <text evidence="3">Amino-acid biosynthesis; L-arginine biosynthesis; L-ornithine from N(2)-acetyl-L-ornithine (linear): step 1/1.</text>
</comment>
<proteinExistence type="inferred from homology"/>
<dbReference type="Gene3D" id="3.40.630.10">
    <property type="entry name" value="Zn peptidases"/>
    <property type="match status" value="1"/>
</dbReference>